<evidence type="ECO:0000313" key="5">
    <source>
        <dbReference type="Proteomes" id="UP000789706"/>
    </source>
</evidence>
<sequence length="183" mass="20826">KVSAANLKNLAYNILKNFNNDVIKNKTFPELANCTECDKKIFARPNKAFTTLLCGHVYHRICIEKKLLLSKQLTCPTPKCEKSIEILEEFTTPEMESRRNSESSTSSLVEKMGKQLNIQSQEIIDEEMPDVNNQPKDKSIVMIEGSQKRSIEVVSEEMNTAQDKSPSKKAKKEVKNEDSQMLK</sequence>
<dbReference type="SUPFAM" id="SSF57850">
    <property type="entry name" value="RING/U-box"/>
    <property type="match status" value="1"/>
</dbReference>
<dbReference type="InterPro" id="IPR001841">
    <property type="entry name" value="Znf_RING"/>
</dbReference>
<feature type="compositionally biased region" description="Basic and acidic residues" evidence="2">
    <location>
        <begin position="173"/>
        <end position="183"/>
    </location>
</feature>
<feature type="domain" description="RING-type" evidence="3">
    <location>
        <begin position="34"/>
        <end position="79"/>
    </location>
</feature>
<reference evidence="4" key="1">
    <citation type="submission" date="2021-06" db="EMBL/GenBank/DDBJ databases">
        <authorList>
            <person name="Kallberg Y."/>
            <person name="Tangrot J."/>
            <person name="Rosling A."/>
        </authorList>
    </citation>
    <scope>NUCLEOTIDE SEQUENCE</scope>
    <source>
        <strain evidence="4">AZ414A</strain>
    </source>
</reference>
<keyword evidence="1" id="KW-0862">Zinc</keyword>
<dbReference type="Proteomes" id="UP000789706">
    <property type="component" value="Unassembled WGS sequence"/>
</dbReference>
<keyword evidence="1" id="KW-0863">Zinc-finger</keyword>
<name>A0A9N9GNQ8_9GLOM</name>
<dbReference type="AlphaFoldDB" id="A0A9N9GNQ8"/>
<dbReference type="Gene3D" id="3.30.40.10">
    <property type="entry name" value="Zinc/RING finger domain, C3HC4 (zinc finger)"/>
    <property type="match status" value="1"/>
</dbReference>
<keyword evidence="1" id="KW-0479">Metal-binding</keyword>
<accession>A0A9N9GNQ8</accession>
<feature type="non-terminal residue" evidence="4">
    <location>
        <position position="1"/>
    </location>
</feature>
<dbReference type="CDD" id="cd16448">
    <property type="entry name" value="RING-H2"/>
    <property type="match status" value="1"/>
</dbReference>
<evidence type="ECO:0000256" key="1">
    <source>
        <dbReference type="PROSITE-ProRule" id="PRU00175"/>
    </source>
</evidence>
<evidence type="ECO:0000259" key="3">
    <source>
        <dbReference type="PROSITE" id="PS50089"/>
    </source>
</evidence>
<organism evidence="4 5">
    <name type="scientific">Diversispora eburnea</name>
    <dbReference type="NCBI Taxonomy" id="1213867"/>
    <lineage>
        <taxon>Eukaryota</taxon>
        <taxon>Fungi</taxon>
        <taxon>Fungi incertae sedis</taxon>
        <taxon>Mucoromycota</taxon>
        <taxon>Glomeromycotina</taxon>
        <taxon>Glomeromycetes</taxon>
        <taxon>Diversisporales</taxon>
        <taxon>Diversisporaceae</taxon>
        <taxon>Diversispora</taxon>
    </lineage>
</organism>
<protein>
    <submittedName>
        <fullName evidence="4">998_t:CDS:1</fullName>
    </submittedName>
</protein>
<evidence type="ECO:0000256" key="2">
    <source>
        <dbReference type="SAM" id="MobiDB-lite"/>
    </source>
</evidence>
<proteinExistence type="predicted"/>
<gene>
    <name evidence="4" type="ORF">DEBURN_LOCUS10287</name>
</gene>
<dbReference type="OrthoDB" id="2304422at2759"/>
<dbReference type="PROSITE" id="PS50089">
    <property type="entry name" value="ZF_RING_2"/>
    <property type="match status" value="1"/>
</dbReference>
<keyword evidence="5" id="KW-1185">Reference proteome</keyword>
<dbReference type="EMBL" id="CAJVPK010002812">
    <property type="protein sequence ID" value="CAG8618956.1"/>
    <property type="molecule type" value="Genomic_DNA"/>
</dbReference>
<dbReference type="GO" id="GO:0008270">
    <property type="term" value="F:zinc ion binding"/>
    <property type="evidence" value="ECO:0007669"/>
    <property type="project" value="UniProtKB-KW"/>
</dbReference>
<comment type="caution">
    <text evidence="4">The sequence shown here is derived from an EMBL/GenBank/DDBJ whole genome shotgun (WGS) entry which is preliminary data.</text>
</comment>
<evidence type="ECO:0000313" key="4">
    <source>
        <dbReference type="EMBL" id="CAG8618956.1"/>
    </source>
</evidence>
<feature type="region of interest" description="Disordered" evidence="2">
    <location>
        <begin position="123"/>
        <end position="183"/>
    </location>
</feature>
<dbReference type="InterPro" id="IPR013083">
    <property type="entry name" value="Znf_RING/FYVE/PHD"/>
</dbReference>